<dbReference type="PIRSF" id="PIRSF006102">
    <property type="entry name" value="NQR_DE"/>
    <property type="match status" value="1"/>
</dbReference>
<evidence type="ECO:0000313" key="9">
    <source>
        <dbReference type="Proteomes" id="UP000658131"/>
    </source>
</evidence>
<dbReference type="PANTHER" id="PTHR30586:SF0">
    <property type="entry name" value="ION-TRANSLOCATING OXIDOREDUCTASE COMPLEX SUBUNIT E"/>
    <property type="match status" value="1"/>
</dbReference>
<evidence type="ECO:0000256" key="2">
    <source>
        <dbReference type="ARBA" id="ARBA00022448"/>
    </source>
</evidence>
<evidence type="ECO:0000256" key="5">
    <source>
        <dbReference type="ARBA" id="ARBA00022989"/>
    </source>
</evidence>
<evidence type="ECO:0000256" key="3">
    <source>
        <dbReference type="ARBA" id="ARBA00022692"/>
    </source>
</evidence>
<feature type="transmembrane region" description="Helical" evidence="7">
    <location>
        <begin position="20"/>
        <end position="40"/>
    </location>
</feature>
<dbReference type="PANTHER" id="PTHR30586">
    <property type="entry name" value="ELECTRON TRANSPORT COMPLEX PROTEIN RNFE"/>
    <property type="match status" value="1"/>
</dbReference>
<keyword evidence="9" id="KW-1185">Reference proteome</keyword>
<keyword evidence="3 7" id="KW-0812">Transmembrane</keyword>
<evidence type="ECO:0008006" key="10">
    <source>
        <dbReference type="Google" id="ProtNLM"/>
    </source>
</evidence>
<feature type="transmembrane region" description="Helical" evidence="7">
    <location>
        <begin position="136"/>
        <end position="153"/>
    </location>
</feature>
<protein>
    <recommendedName>
        <fullName evidence="10">Electron transport complex protein RnfE</fullName>
    </recommendedName>
</protein>
<evidence type="ECO:0000313" key="8">
    <source>
        <dbReference type="EMBL" id="MBC8575340.1"/>
    </source>
</evidence>
<reference evidence="8 9" key="1">
    <citation type="submission" date="2020-08" db="EMBL/GenBank/DDBJ databases">
        <title>Genome public.</title>
        <authorList>
            <person name="Liu C."/>
            <person name="Sun Q."/>
        </authorList>
    </citation>
    <scope>NUCLEOTIDE SEQUENCE [LARGE SCALE GENOMIC DNA]</scope>
    <source>
        <strain evidence="8 9">BX1</strain>
    </source>
</reference>
<dbReference type="InterPro" id="IPR003667">
    <property type="entry name" value="NqrDE/RnfAE"/>
</dbReference>
<dbReference type="EMBL" id="JACRTB010000003">
    <property type="protein sequence ID" value="MBC8575340.1"/>
    <property type="molecule type" value="Genomic_DNA"/>
</dbReference>
<accession>A0ABR7NG32</accession>
<feature type="transmembrane region" description="Helical" evidence="7">
    <location>
        <begin position="78"/>
        <end position="100"/>
    </location>
</feature>
<dbReference type="Pfam" id="PF02508">
    <property type="entry name" value="Rnf-Nqr"/>
    <property type="match status" value="1"/>
</dbReference>
<feature type="transmembrane region" description="Helical" evidence="7">
    <location>
        <begin position="46"/>
        <end position="66"/>
    </location>
</feature>
<evidence type="ECO:0000256" key="4">
    <source>
        <dbReference type="ARBA" id="ARBA00022967"/>
    </source>
</evidence>
<dbReference type="Proteomes" id="UP000658131">
    <property type="component" value="Unassembled WGS sequence"/>
</dbReference>
<comment type="caution">
    <text evidence="8">The sequence shown here is derived from an EMBL/GenBank/DDBJ whole genome shotgun (WGS) entry which is preliminary data.</text>
</comment>
<keyword evidence="2" id="KW-0813">Transport</keyword>
<keyword evidence="5 7" id="KW-1133">Transmembrane helix</keyword>
<sequence>MNLRLIRRYRNRLSRTSGLLKNNPVVALGMTMPFVIVPTLSLKAGLLMSAFLAAATIPSAVLASLVGRKIPPLFSLPFYGTVSTGCVLLLRFCVSGQALLLEDLGVYVPLAAFNGMMLELALVHPRRRVPDALHDAVMMCFGFLLVAAFLSALREFLGSGSLWGVPLTAPIRIRGLVLPFSGFILIGFLSALFRRVDSIIIGRMLHASRRTAKQGGDAV</sequence>
<dbReference type="RefSeq" id="WP_262398984.1">
    <property type="nucleotide sequence ID" value="NZ_JACRTB010000003.1"/>
</dbReference>
<evidence type="ECO:0000256" key="7">
    <source>
        <dbReference type="SAM" id="Phobius"/>
    </source>
</evidence>
<proteinExistence type="predicted"/>
<feature type="transmembrane region" description="Helical" evidence="7">
    <location>
        <begin position="106"/>
        <end position="124"/>
    </location>
</feature>
<keyword evidence="4" id="KW-1278">Translocase</keyword>
<comment type="subcellular location">
    <subcellularLocation>
        <location evidence="1">Endomembrane system</location>
        <topology evidence="1">Multi-pass membrane protein</topology>
    </subcellularLocation>
</comment>
<evidence type="ECO:0000256" key="6">
    <source>
        <dbReference type="ARBA" id="ARBA00023136"/>
    </source>
</evidence>
<keyword evidence="6 7" id="KW-0472">Membrane</keyword>
<evidence type="ECO:0000256" key="1">
    <source>
        <dbReference type="ARBA" id="ARBA00004127"/>
    </source>
</evidence>
<name>A0ABR7NG32_9FIRM</name>
<gene>
    <name evidence="8" type="ORF">H8717_02790</name>
</gene>
<feature type="transmembrane region" description="Helical" evidence="7">
    <location>
        <begin position="173"/>
        <end position="193"/>
    </location>
</feature>
<organism evidence="8 9">
    <name type="scientific">Yanshouia hominis</name>
    <dbReference type="NCBI Taxonomy" id="2763673"/>
    <lineage>
        <taxon>Bacteria</taxon>
        <taxon>Bacillati</taxon>
        <taxon>Bacillota</taxon>
        <taxon>Clostridia</taxon>
        <taxon>Eubacteriales</taxon>
        <taxon>Oscillospiraceae</taxon>
        <taxon>Yanshouia</taxon>
    </lineage>
</organism>